<dbReference type="RefSeq" id="WP_078752925.1">
    <property type="nucleotide sequence ID" value="NZ_FUXU01000032.1"/>
</dbReference>
<dbReference type="AlphaFoldDB" id="A0A1T4UVL1"/>
<dbReference type="InterPro" id="IPR005564">
    <property type="entry name" value="Major_capsid_GpE"/>
</dbReference>
<dbReference type="Pfam" id="PF03864">
    <property type="entry name" value="Phage_cap_E"/>
    <property type="match status" value="1"/>
</dbReference>
<evidence type="ECO:0000313" key="2">
    <source>
        <dbReference type="Proteomes" id="UP000190162"/>
    </source>
</evidence>
<evidence type="ECO:0000313" key="1">
    <source>
        <dbReference type="EMBL" id="SKA56655.1"/>
    </source>
</evidence>
<organism evidence="1 2">
    <name type="scientific">Enterovibrio nigricans DSM 22720</name>
    <dbReference type="NCBI Taxonomy" id="1121868"/>
    <lineage>
        <taxon>Bacteria</taxon>
        <taxon>Pseudomonadati</taxon>
        <taxon>Pseudomonadota</taxon>
        <taxon>Gammaproteobacteria</taxon>
        <taxon>Vibrionales</taxon>
        <taxon>Vibrionaceae</taxon>
        <taxon>Enterovibrio</taxon>
    </lineage>
</organism>
<gene>
    <name evidence="1" type="ORF">SAMN02745132_02611</name>
</gene>
<protein>
    <submittedName>
        <fullName evidence="1">Phage major capsid protein E</fullName>
    </submittedName>
</protein>
<accession>A0A1T4UVL1</accession>
<dbReference type="EMBL" id="FUXU01000032">
    <property type="protein sequence ID" value="SKA56655.1"/>
    <property type="molecule type" value="Genomic_DNA"/>
</dbReference>
<dbReference type="OrthoDB" id="5875863at2"/>
<dbReference type="Proteomes" id="UP000190162">
    <property type="component" value="Unassembled WGS sequence"/>
</dbReference>
<sequence length="341" mass="37541">MDIYDIVRGMLSADKFGEILNRYKQKKAVPMRIRKRVFGAAIMWPSAKIPWSVLKESLSNIPVVRRGTAPFRDAGEGIELTEIIPQGFDVLHWISAANLNNYKTQGLKNIQSYLDIVQFAKMRKIEKSTEALCAQALTGKISYPMKSENGALETFDVDFGQTLRYTFEKSLLSPDATIANVFSALQEMDAKLQDKGYGDDVVTLCGKTLFAKIIDLASNVKSNVKSNVLSVTFGDKNVNIGGYVVELENGSYETVIAGNKTVQKTVPDDQMVMIDIAAGHNFYYAAIDDLDANLQALPFFTKPIKKDAPSGIDLNIQSKPLPAVVVNVICWSDDALKPVAG</sequence>
<reference evidence="2" key="1">
    <citation type="submission" date="2017-02" db="EMBL/GenBank/DDBJ databases">
        <authorList>
            <person name="Varghese N."/>
            <person name="Submissions S."/>
        </authorList>
    </citation>
    <scope>NUCLEOTIDE SEQUENCE [LARGE SCALE GENOMIC DNA]</scope>
    <source>
        <strain evidence="2">DSM 22720</strain>
    </source>
</reference>
<proteinExistence type="predicted"/>
<keyword evidence="2" id="KW-1185">Reference proteome</keyword>
<name>A0A1T4UVL1_9GAMM</name>